<name>A0ACB8TMS8_9APHY</name>
<dbReference type="EMBL" id="MU274978">
    <property type="protein sequence ID" value="KAI0083250.1"/>
    <property type="molecule type" value="Genomic_DNA"/>
</dbReference>
<dbReference type="Proteomes" id="UP001055072">
    <property type="component" value="Unassembled WGS sequence"/>
</dbReference>
<keyword evidence="2" id="KW-1185">Reference proteome</keyword>
<proteinExistence type="predicted"/>
<organism evidence="1 2">
    <name type="scientific">Irpex rosettiformis</name>
    <dbReference type="NCBI Taxonomy" id="378272"/>
    <lineage>
        <taxon>Eukaryota</taxon>
        <taxon>Fungi</taxon>
        <taxon>Dikarya</taxon>
        <taxon>Basidiomycota</taxon>
        <taxon>Agaricomycotina</taxon>
        <taxon>Agaricomycetes</taxon>
        <taxon>Polyporales</taxon>
        <taxon>Irpicaceae</taxon>
        <taxon>Irpex</taxon>
    </lineage>
</organism>
<accession>A0ACB8TMS8</accession>
<sequence>MARACDRRCLPRPSKKLEFEGSDRTALLRSLTSTGNDAVSTEVRGWGFDVAKDRLNEAVNAGEWSPAHQVDNLVTAPVTRQANATRKGE</sequence>
<comment type="caution">
    <text evidence="1">The sequence shown here is derived from an EMBL/GenBank/DDBJ whole genome shotgun (WGS) entry which is preliminary data.</text>
</comment>
<evidence type="ECO:0000313" key="1">
    <source>
        <dbReference type="EMBL" id="KAI0083250.1"/>
    </source>
</evidence>
<protein>
    <submittedName>
        <fullName evidence="1">Uncharacterized protein</fullName>
    </submittedName>
</protein>
<evidence type="ECO:0000313" key="2">
    <source>
        <dbReference type="Proteomes" id="UP001055072"/>
    </source>
</evidence>
<gene>
    <name evidence="1" type="ORF">BDY19DRAFT_1051915</name>
</gene>
<reference evidence="1" key="1">
    <citation type="journal article" date="2021" name="Environ. Microbiol.">
        <title>Gene family expansions and transcriptome signatures uncover fungal adaptations to wood decay.</title>
        <authorList>
            <person name="Hage H."/>
            <person name="Miyauchi S."/>
            <person name="Viragh M."/>
            <person name="Drula E."/>
            <person name="Min B."/>
            <person name="Chaduli D."/>
            <person name="Navarro D."/>
            <person name="Favel A."/>
            <person name="Norest M."/>
            <person name="Lesage-Meessen L."/>
            <person name="Balint B."/>
            <person name="Merenyi Z."/>
            <person name="de Eugenio L."/>
            <person name="Morin E."/>
            <person name="Martinez A.T."/>
            <person name="Baldrian P."/>
            <person name="Stursova M."/>
            <person name="Martinez M.J."/>
            <person name="Novotny C."/>
            <person name="Magnuson J.K."/>
            <person name="Spatafora J.W."/>
            <person name="Maurice S."/>
            <person name="Pangilinan J."/>
            <person name="Andreopoulos W."/>
            <person name="LaButti K."/>
            <person name="Hundley H."/>
            <person name="Na H."/>
            <person name="Kuo A."/>
            <person name="Barry K."/>
            <person name="Lipzen A."/>
            <person name="Henrissat B."/>
            <person name="Riley R."/>
            <person name="Ahrendt S."/>
            <person name="Nagy L.G."/>
            <person name="Grigoriev I.V."/>
            <person name="Martin F."/>
            <person name="Rosso M.N."/>
        </authorList>
    </citation>
    <scope>NUCLEOTIDE SEQUENCE</scope>
    <source>
        <strain evidence="1">CBS 384.51</strain>
    </source>
</reference>